<dbReference type="GO" id="GO:0016491">
    <property type="term" value="F:oxidoreductase activity"/>
    <property type="evidence" value="ECO:0007669"/>
    <property type="project" value="UniProtKB-KW"/>
</dbReference>
<reference evidence="5 6" key="1">
    <citation type="journal article" date="2012" name="J. Bacteriol.">
        <title>Genome sequence of benzo(a)pyrene-degrading bacterium Novosphingobium pentaromativorans US6-1.</title>
        <authorList>
            <person name="Luo Y.R."/>
            <person name="Kang S.G."/>
            <person name="Kim S.J."/>
            <person name="Kim M.R."/>
            <person name="Li N."/>
            <person name="Lee J.H."/>
            <person name="Kwon K.K."/>
        </authorList>
    </citation>
    <scope>NUCLEOTIDE SEQUENCE [LARGE SCALE GENOMIC DNA]</scope>
    <source>
        <strain evidence="5 6">US6-1</strain>
    </source>
</reference>
<keyword evidence="6" id="KW-1185">Reference proteome</keyword>
<dbReference type="CDD" id="cd05233">
    <property type="entry name" value="SDR_c"/>
    <property type="match status" value="1"/>
</dbReference>
<feature type="domain" description="Ketoreductase" evidence="4">
    <location>
        <begin position="19"/>
        <end position="195"/>
    </location>
</feature>
<sequence>MKGPVSGEERGSMKDLINKVAVVTGAASGIGEGIAITAARRGANVVLADIAADRMGRVTQRLKDECGVRALEVPTDVSDPEAVEHLAEAAYAEFGAVHMLFNNAGFSRYGASWDMPMEDWKAVMDTDFYGCLYGIRAFVPRMIAAGEPGHIINTASLAGLVPTPRSAPYAAAKHALVGLSASLRYELEMEQIPIKVTVVCPGYIKTGILQRLGERISTATSDLDRKLIETVTAGCESGMDIEEAGRVILDGVANGQFWISPNGARFEQSIRDLHQNLYEEAF</sequence>
<proteinExistence type="inferred from homology"/>
<dbReference type="PROSITE" id="PS00061">
    <property type="entry name" value="ADH_SHORT"/>
    <property type="match status" value="1"/>
</dbReference>
<dbReference type="InterPro" id="IPR036291">
    <property type="entry name" value="NAD(P)-bd_dom_sf"/>
</dbReference>
<evidence type="ECO:0000256" key="2">
    <source>
        <dbReference type="ARBA" id="ARBA00023002"/>
    </source>
</evidence>
<evidence type="ECO:0000256" key="1">
    <source>
        <dbReference type="ARBA" id="ARBA00006484"/>
    </source>
</evidence>
<dbReference type="SMART" id="SM00822">
    <property type="entry name" value="PKS_KR"/>
    <property type="match status" value="1"/>
</dbReference>
<dbReference type="PANTHER" id="PTHR44196">
    <property type="entry name" value="DEHYDROGENASE/REDUCTASE SDR FAMILY MEMBER 7B"/>
    <property type="match status" value="1"/>
</dbReference>
<dbReference type="eggNOG" id="COG4221">
    <property type="taxonomic scope" value="Bacteria"/>
</dbReference>
<dbReference type="FunFam" id="3.40.50.720:FF:000084">
    <property type="entry name" value="Short-chain dehydrogenase reductase"/>
    <property type="match status" value="1"/>
</dbReference>
<protein>
    <recommendedName>
        <fullName evidence="4">Ketoreductase domain-containing protein</fullName>
    </recommendedName>
</protein>
<organism evidence="5 6">
    <name type="scientific">Novosphingobium pentaromativorans US6-1</name>
    <dbReference type="NCBI Taxonomy" id="1088721"/>
    <lineage>
        <taxon>Bacteria</taxon>
        <taxon>Pseudomonadati</taxon>
        <taxon>Pseudomonadota</taxon>
        <taxon>Alphaproteobacteria</taxon>
        <taxon>Sphingomonadales</taxon>
        <taxon>Sphingomonadaceae</taxon>
        <taxon>Novosphingobium</taxon>
    </lineage>
</organism>
<evidence type="ECO:0000313" key="5">
    <source>
        <dbReference type="EMBL" id="EHJ62615.1"/>
    </source>
</evidence>
<dbReference type="Gene3D" id="3.40.50.720">
    <property type="entry name" value="NAD(P)-binding Rossmann-like Domain"/>
    <property type="match status" value="1"/>
</dbReference>
<evidence type="ECO:0000256" key="3">
    <source>
        <dbReference type="RuleBase" id="RU000363"/>
    </source>
</evidence>
<dbReference type="InterPro" id="IPR020904">
    <property type="entry name" value="Sc_DH/Rdtase_CS"/>
</dbReference>
<evidence type="ECO:0000313" key="6">
    <source>
        <dbReference type="Proteomes" id="UP000004030"/>
    </source>
</evidence>
<dbReference type="InterPro" id="IPR002347">
    <property type="entry name" value="SDR_fam"/>
</dbReference>
<dbReference type="SUPFAM" id="SSF51735">
    <property type="entry name" value="NAD(P)-binding Rossmann-fold domains"/>
    <property type="match status" value="1"/>
</dbReference>
<dbReference type="Pfam" id="PF00106">
    <property type="entry name" value="adh_short"/>
    <property type="match status" value="1"/>
</dbReference>
<keyword evidence="2" id="KW-0560">Oxidoreductase</keyword>
<dbReference type="Proteomes" id="UP000004030">
    <property type="component" value="Unassembled WGS sequence"/>
</dbReference>
<accession>G6E7X2</accession>
<dbReference type="PRINTS" id="PR00080">
    <property type="entry name" value="SDRFAMILY"/>
</dbReference>
<evidence type="ECO:0000259" key="4">
    <source>
        <dbReference type="SMART" id="SM00822"/>
    </source>
</evidence>
<name>G6E7X2_9SPHN</name>
<gene>
    <name evidence="5" type="ORF">NSU_0443</name>
</gene>
<dbReference type="AlphaFoldDB" id="G6E7X2"/>
<dbReference type="GO" id="GO:0016020">
    <property type="term" value="C:membrane"/>
    <property type="evidence" value="ECO:0007669"/>
    <property type="project" value="TreeGrafter"/>
</dbReference>
<dbReference type="PATRIC" id="fig|1088721.3.peg.436"/>
<dbReference type="InterPro" id="IPR057326">
    <property type="entry name" value="KR_dom"/>
</dbReference>
<comment type="similarity">
    <text evidence="1 3">Belongs to the short-chain dehydrogenases/reductases (SDR) family.</text>
</comment>
<dbReference type="STRING" id="1088721.JI59_17880"/>
<comment type="caution">
    <text evidence="5">The sequence shown here is derived from an EMBL/GenBank/DDBJ whole genome shotgun (WGS) entry which is preliminary data.</text>
</comment>
<dbReference type="PANTHER" id="PTHR44196:SF1">
    <property type="entry name" value="DEHYDROGENASE_REDUCTASE SDR FAMILY MEMBER 7B"/>
    <property type="match status" value="1"/>
</dbReference>
<dbReference type="EMBL" id="AGFM01000007">
    <property type="protein sequence ID" value="EHJ62615.1"/>
    <property type="molecule type" value="Genomic_DNA"/>
</dbReference>
<dbReference type="PRINTS" id="PR00081">
    <property type="entry name" value="GDHRDH"/>
</dbReference>